<dbReference type="NCBIfam" id="TIGR01615">
    <property type="entry name" value="A_thal_3542"/>
    <property type="match status" value="1"/>
</dbReference>
<feature type="region of interest" description="Disordered" evidence="1">
    <location>
        <begin position="60"/>
        <end position="79"/>
    </location>
</feature>
<organism evidence="2 3">
    <name type="scientific">Erythroxylum novogranatense</name>
    <dbReference type="NCBI Taxonomy" id="1862640"/>
    <lineage>
        <taxon>Eukaryota</taxon>
        <taxon>Viridiplantae</taxon>
        <taxon>Streptophyta</taxon>
        <taxon>Embryophyta</taxon>
        <taxon>Tracheophyta</taxon>
        <taxon>Spermatophyta</taxon>
        <taxon>Magnoliopsida</taxon>
        <taxon>eudicotyledons</taxon>
        <taxon>Gunneridae</taxon>
        <taxon>Pentapetalae</taxon>
        <taxon>rosids</taxon>
        <taxon>fabids</taxon>
        <taxon>Malpighiales</taxon>
        <taxon>Erythroxylaceae</taxon>
        <taxon>Erythroxylum</taxon>
    </lineage>
</organism>
<accession>A0AAV8S873</accession>
<evidence type="ECO:0000313" key="2">
    <source>
        <dbReference type="EMBL" id="KAJ8748238.1"/>
    </source>
</evidence>
<name>A0AAV8S873_9ROSI</name>
<dbReference type="Pfam" id="PF04720">
    <property type="entry name" value="PDDEXK_6"/>
    <property type="match status" value="1"/>
</dbReference>
<evidence type="ECO:0000256" key="1">
    <source>
        <dbReference type="SAM" id="MobiDB-lite"/>
    </source>
</evidence>
<evidence type="ECO:0000313" key="3">
    <source>
        <dbReference type="Proteomes" id="UP001159364"/>
    </source>
</evidence>
<gene>
    <name evidence="2" type="ORF">K2173_000646</name>
</gene>
<dbReference type="PANTHER" id="PTHR31579">
    <property type="entry name" value="OS03G0796600 PROTEIN"/>
    <property type="match status" value="1"/>
</dbReference>
<dbReference type="PANTHER" id="PTHR31579:SF84">
    <property type="entry name" value="F21O3.6 PROTEIN"/>
    <property type="match status" value="1"/>
</dbReference>
<proteinExistence type="predicted"/>
<dbReference type="EMBL" id="JAIWQS010000012">
    <property type="protein sequence ID" value="KAJ8748238.1"/>
    <property type="molecule type" value="Genomic_DNA"/>
</dbReference>
<protein>
    <submittedName>
        <fullName evidence="2">Uncharacterized protein</fullName>
    </submittedName>
</protein>
<reference evidence="2 3" key="1">
    <citation type="submission" date="2021-09" db="EMBL/GenBank/DDBJ databases">
        <title>Genomic insights and catalytic innovation underlie evolution of tropane alkaloids biosynthesis.</title>
        <authorList>
            <person name="Wang Y.-J."/>
            <person name="Tian T."/>
            <person name="Huang J.-P."/>
            <person name="Huang S.-X."/>
        </authorList>
    </citation>
    <scope>NUCLEOTIDE SEQUENCE [LARGE SCALE GENOMIC DNA]</scope>
    <source>
        <strain evidence="2">KIB-2018</strain>
        <tissue evidence="2">Leaf</tissue>
    </source>
</reference>
<dbReference type="Proteomes" id="UP001159364">
    <property type="component" value="Linkage Group LG12"/>
</dbReference>
<sequence>MGSQDISGFVPSRRVTHPLHGKARDRLVGDLLSYFSWASENSNDDSLCLSELVHGFLQDDSVSESQDNKSDSDPADESADCADVVEGVLALTLNHNRESYRNVLLAHVFRAVEVHSWWRNETAVLRRKVMKFLKDLGHNAAVCQTRWESSGNLTAGNYEFIDVMESASDGTRYIVDVDFAAQFEIARPTGQYSKVLQSLPRVFVGKGEDLKRIVKTMCDVARISLKSRGLSLPPWRKNRFMQNKWLGPYTRTTNLIPSSSFMKPTVFPVNGVKCRMVGFDDTVNGRFVVHTR</sequence>
<keyword evidence="3" id="KW-1185">Reference proteome</keyword>
<dbReference type="AlphaFoldDB" id="A0AAV8S873"/>
<comment type="caution">
    <text evidence="2">The sequence shown here is derived from an EMBL/GenBank/DDBJ whole genome shotgun (WGS) entry which is preliminary data.</text>
</comment>
<dbReference type="InterPro" id="IPR006502">
    <property type="entry name" value="PDDEXK-like"/>
</dbReference>